<evidence type="ECO:0000313" key="2">
    <source>
        <dbReference type="EnsemblPlants" id="PAC:32938219.CDS.1"/>
    </source>
</evidence>
<reference evidence="2 3" key="2">
    <citation type="journal article" date="2018" name="Plant J.">
        <title>The Physcomitrella patens chromosome-scale assembly reveals moss genome structure and evolution.</title>
        <authorList>
            <person name="Lang D."/>
            <person name="Ullrich K.K."/>
            <person name="Murat F."/>
            <person name="Fuchs J."/>
            <person name="Jenkins J."/>
            <person name="Haas F.B."/>
            <person name="Piednoel M."/>
            <person name="Gundlach H."/>
            <person name="Van Bel M."/>
            <person name="Meyberg R."/>
            <person name="Vives C."/>
            <person name="Morata J."/>
            <person name="Symeonidi A."/>
            <person name="Hiss M."/>
            <person name="Muchero W."/>
            <person name="Kamisugi Y."/>
            <person name="Saleh O."/>
            <person name="Blanc G."/>
            <person name="Decker E.L."/>
            <person name="van Gessel N."/>
            <person name="Grimwood J."/>
            <person name="Hayes R.D."/>
            <person name="Graham S.W."/>
            <person name="Gunter L.E."/>
            <person name="McDaniel S.F."/>
            <person name="Hoernstein S.N.W."/>
            <person name="Larsson A."/>
            <person name="Li F.W."/>
            <person name="Perroud P.F."/>
            <person name="Phillips J."/>
            <person name="Ranjan P."/>
            <person name="Rokshar D.S."/>
            <person name="Rothfels C.J."/>
            <person name="Schneider L."/>
            <person name="Shu S."/>
            <person name="Stevenson D.W."/>
            <person name="Thummler F."/>
            <person name="Tillich M."/>
            <person name="Villarreal Aguilar J.C."/>
            <person name="Widiez T."/>
            <person name="Wong G.K."/>
            <person name="Wymore A."/>
            <person name="Zhang Y."/>
            <person name="Zimmer A.D."/>
            <person name="Quatrano R.S."/>
            <person name="Mayer K.F.X."/>
            <person name="Goodstein D."/>
            <person name="Casacuberta J.M."/>
            <person name="Vandepoele K."/>
            <person name="Reski R."/>
            <person name="Cuming A.C."/>
            <person name="Tuskan G.A."/>
            <person name="Maumus F."/>
            <person name="Salse J."/>
            <person name="Schmutz J."/>
            <person name="Rensing S.A."/>
        </authorList>
    </citation>
    <scope>NUCLEOTIDE SEQUENCE [LARGE SCALE GENOMIC DNA]</scope>
    <source>
        <strain evidence="2 3">cv. Gransden 2004</strain>
    </source>
</reference>
<keyword evidence="1" id="KW-0812">Transmembrane</keyword>
<accession>A0A7I3ZHV8</accession>
<keyword evidence="3" id="KW-1185">Reference proteome</keyword>
<proteinExistence type="predicted"/>
<dbReference type="Gramene" id="Pp3c19_9020V3.2">
    <property type="protein sequence ID" value="PAC:32938219.CDS.1"/>
    <property type="gene ID" value="Pp3c19_9020"/>
</dbReference>
<keyword evidence="1" id="KW-0472">Membrane</keyword>
<dbReference type="Proteomes" id="UP000006727">
    <property type="component" value="Chromosome 19"/>
</dbReference>
<dbReference type="AlphaFoldDB" id="A0A7I3ZHV8"/>
<sequence length="64" mass="7194">MGRMSIVGCTPDYLSKLSGVEQEKEEMKLIKFKESAWKFVYITIAELLALAVTTNVLKTSLLLI</sequence>
<protein>
    <submittedName>
        <fullName evidence="2">Uncharacterized protein</fullName>
    </submittedName>
</protein>
<feature type="transmembrane region" description="Helical" evidence="1">
    <location>
        <begin position="36"/>
        <end position="57"/>
    </location>
</feature>
<organism evidence="2 3">
    <name type="scientific">Physcomitrium patens</name>
    <name type="common">Spreading-leaved earth moss</name>
    <name type="synonym">Physcomitrella patens</name>
    <dbReference type="NCBI Taxonomy" id="3218"/>
    <lineage>
        <taxon>Eukaryota</taxon>
        <taxon>Viridiplantae</taxon>
        <taxon>Streptophyta</taxon>
        <taxon>Embryophyta</taxon>
        <taxon>Bryophyta</taxon>
        <taxon>Bryophytina</taxon>
        <taxon>Bryopsida</taxon>
        <taxon>Funariidae</taxon>
        <taxon>Funariales</taxon>
        <taxon>Funariaceae</taxon>
        <taxon>Physcomitrium</taxon>
    </lineage>
</organism>
<name>A0A7I3ZHV8_PHYPA</name>
<keyword evidence="1" id="KW-1133">Transmembrane helix</keyword>
<reference evidence="2" key="3">
    <citation type="submission" date="2020-12" db="UniProtKB">
        <authorList>
            <consortium name="EnsemblPlants"/>
        </authorList>
    </citation>
    <scope>IDENTIFICATION</scope>
</reference>
<dbReference type="EnsemblPlants" id="Pp3c19_9020V3.2">
    <property type="protein sequence ID" value="PAC:32938219.CDS.1"/>
    <property type="gene ID" value="Pp3c19_9020"/>
</dbReference>
<dbReference type="EMBL" id="ABEU02000019">
    <property type="status" value="NOT_ANNOTATED_CDS"/>
    <property type="molecule type" value="Genomic_DNA"/>
</dbReference>
<reference evidence="2 3" key="1">
    <citation type="journal article" date="2008" name="Science">
        <title>The Physcomitrella genome reveals evolutionary insights into the conquest of land by plants.</title>
        <authorList>
            <person name="Rensing S."/>
            <person name="Lang D."/>
            <person name="Zimmer A."/>
            <person name="Terry A."/>
            <person name="Salamov A."/>
            <person name="Shapiro H."/>
            <person name="Nishiyama T."/>
            <person name="Perroud P.-F."/>
            <person name="Lindquist E."/>
            <person name="Kamisugi Y."/>
            <person name="Tanahashi T."/>
            <person name="Sakakibara K."/>
            <person name="Fujita T."/>
            <person name="Oishi K."/>
            <person name="Shin-I T."/>
            <person name="Kuroki Y."/>
            <person name="Toyoda A."/>
            <person name="Suzuki Y."/>
            <person name="Hashimoto A."/>
            <person name="Yamaguchi K."/>
            <person name="Sugano A."/>
            <person name="Kohara Y."/>
            <person name="Fujiyama A."/>
            <person name="Anterola A."/>
            <person name="Aoki S."/>
            <person name="Ashton N."/>
            <person name="Barbazuk W.B."/>
            <person name="Barker E."/>
            <person name="Bennetzen J."/>
            <person name="Bezanilla M."/>
            <person name="Blankenship R."/>
            <person name="Cho S.H."/>
            <person name="Dutcher S."/>
            <person name="Estelle M."/>
            <person name="Fawcett J.A."/>
            <person name="Gundlach H."/>
            <person name="Hanada K."/>
            <person name="Heyl A."/>
            <person name="Hicks K.A."/>
            <person name="Hugh J."/>
            <person name="Lohr M."/>
            <person name="Mayer K."/>
            <person name="Melkozernov A."/>
            <person name="Murata T."/>
            <person name="Nelson D."/>
            <person name="Pils B."/>
            <person name="Prigge M."/>
            <person name="Reiss B."/>
            <person name="Renner T."/>
            <person name="Rombauts S."/>
            <person name="Rushton P."/>
            <person name="Sanderfoot A."/>
            <person name="Schween G."/>
            <person name="Shiu S.-H."/>
            <person name="Stueber K."/>
            <person name="Theodoulou F.L."/>
            <person name="Tu H."/>
            <person name="Van de Peer Y."/>
            <person name="Verrier P.J."/>
            <person name="Waters E."/>
            <person name="Wood A."/>
            <person name="Yang L."/>
            <person name="Cove D."/>
            <person name="Cuming A."/>
            <person name="Hasebe M."/>
            <person name="Lucas S."/>
            <person name="Mishler D.B."/>
            <person name="Reski R."/>
            <person name="Grigoriev I."/>
            <person name="Quatrano R.S."/>
            <person name="Boore J.L."/>
        </authorList>
    </citation>
    <scope>NUCLEOTIDE SEQUENCE [LARGE SCALE GENOMIC DNA]</scope>
    <source>
        <strain evidence="2 3">cv. Gransden 2004</strain>
    </source>
</reference>
<evidence type="ECO:0000256" key="1">
    <source>
        <dbReference type="SAM" id="Phobius"/>
    </source>
</evidence>
<evidence type="ECO:0000313" key="3">
    <source>
        <dbReference type="Proteomes" id="UP000006727"/>
    </source>
</evidence>